<comment type="caution">
    <text evidence="2">The sequence shown here is derived from an EMBL/GenBank/DDBJ whole genome shotgun (WGS) entry which is preliminary data.</text>
</comment>
<dbReference type="Proteomes" id="UP000295453">
    <property type="component" value="Unassembled WGS sequence"/>
</dbReference>
<keyword evidence="1" id="KW-0812">Transmembrane</keyword>
<keyword evidence="3" id="KW-1185">Reference proteome</keyword>
<evidence type="ECO:0000313" key="2">
    <source>
        <dbReference type="EMBL" id="TCJ30895.1"/>
    </source>
</evidence>
<organism evidence="2 3">
    <name type="scientific">Nocardioides jejuensis</name>
    <dbReference type="NCBI Taxonomy" id="2502782"/>
    <lineage>
        <taxon>Bacteria</taxon>
        <taxon>Bacillati</taxon>
        <taxon>Actinomycetota</taxon>
        <taxon>Actinomycetes</taxon>
        <taxon>Propionibacteriales</taxon>
        <taxon>Nocardioidaceae</taxon>
        <taxon>Nocardioides</taxon>
    </lineage>
</organism>
<sequence>MFDLGGSEVVLFTVMLWVLSAWVFYMIVKAAVRNGMLEADEIREGRRRRNSQRPYANLTHDEIKARIAEHEAREPDAR</sequence>
<proteinExistence type="predicted"/>
<dbReference type="AlphaFoldDB" id="A0A4R1CKE9"/>
<accession>A0A4R1CKE9</accession>
<feature type="transmembrane region" description="Helical" evidence="1">
    <location>
        <begin position="6"/>
        <end position="28"/>
    </location>
</feature>
<evidence type="ECO:0000256" key="1">
    <source>
        <dbReference type="SAM" id="Phobius"/>
    </source>
</evidence>
<dbReference type="RefSeq" id="WP_131581543.1">
    <property type="nucleotide sequence ID" value="NZ_SJZJ01000002.1"/>
</dbReference>
<protein>
    <submittedName>
        <fullName evidence="2">Uncharacterized protein</fullName>
    </submittedName>
</protein>
<name>A0A4R1CKE9_9ACTN</name>
<dbReference type="OrthoDB" id="5008076at2"/>
<keyword evidence="1" id="KW-1133">Transmembrane helix</keyword>
<dbReference type="EMBL" id="SJZJ01000002">
    <property type="protein sequence ID" value="TCJ30895.1"/>
    <property type="molecule type" value="Genomic_DNA"/>
</dbReference>
<reference evidence="2 3" key="1">
    <citation type="submission" date="2019-03" db="EMBL/GenBank/DDBJ databases">
        <authorList>
            <person name="Kim M.K.M."/>
        </authorList>
    </citation>
    <scope>NUCLEOTIDE SEQUENCE [LARGE SCALE GENOMIC DNA]</scope>
    <source>
        <strain evidence="2 3">18JY15-6</strain>
    </source>
</reference>
<gene>
    <name evidence="2" type="ORF">EPD65_02330</name>
</gene>
<evidence type="ECO:0000313" key="3">
    <source>
        <dbReference type="Proteomes" id="UP000295453"/>
    </source>
</evidence>
<keyword evidence="1" id="KW-0472">Membrane</keyword>